<gene>
    <name evidence="1" type="ORF">Zm00014a_033684</name>
</gene>
<proteinExistence type="predicted"/>
<name>A0A3L6FRR5_MAIZE</name>
<comment type="caution">
    <text evidence="1">The sequence shown here is derived from an EMBL/GenBank/DDBJ whole genome shotgun (WGS) entry which is preliminary data.</text>
</comment>
<protein>
    <submittedName>
        <fullName evidence="1">Uncharacterized protein</fullName>
    </submittedName>
</protein>
<evidence type="ECO:0000313" key="1">
    <source>
        <dbReference type="EMBL" id="PWZ37416.1"/>
    </source>
</evidence>
<dbReference type="AlphaFoldDB" id="A0A3L6FRR5"/>
<dbReference type="EMBL" id="NCVQ01000003">
    <property type="protein sequence ID" value="PWZ37416.1"/>
    <property type="molecule type" value="Genomic_DNA"/>
</dbReference>
<organism evidence="1 2">
    <name type="scientific">Zea mays</name>
    <name type="common">Maize</name>
    <dbReference type="NCBI Taxonomy" id="4577"/>
    <lineage>
        <taxon>Eukaryota</taxon>
        <taxon>Viridiplantae</taxon>
        <taxon>Streptophyta</taxon>
        <taxon>Embryophyta</taxon>
        <taxon>Tracheophyta</taxon>
        <taxon>Spermatophyta</taxon>
        <taxon>Magnoliopsida</taxon>
        <taxon>Liliopsida</taxon>
        <taxon>Poales</taxon>
        <taxon>Poaceae</taxon>
        <taxon>PACMAD clade</taxon>
        <taxon>Panicoideae</taxon>
        <taxon>Andropogonodae</taxon>
        <taxon>Andropogoneae</taxon>
        <taxon>Tripsacinae</taxon>
        <taxon>Zea</taxon>
    </lineage>
</organism>
<accession>A0A3L6FRR5</accession>
<dbReference type="Proteomes" id="UP000251960">
    <property type="component" value="Chromosome 2"/>
</dbReference>
<sequence length="26" mass="3078">MILTAKLDLLNINYLITICIMLLEIW</sequence>
<reference evidence="1 2" key="1">
    <citation type="journal article" date="2018" name="Nat. Genet.">
        <title>Extensive intraspecific gene order and gene structural variations between Mo17 and other maize genomes.</title>
        <authorList>
            <person name="Sun S."/>
            <person name="Zhou Y."/>
            <person name="Chen J."/>
            <person name="Shi J."/>
            <person name="Zhao H."/>
            <person name="Zhao H."/>
            <person name="Song W."/>
            <person name="Zhang M."/>
            <person name="Cui Y."/>
            <person name="Dong X."/>
            <person name="Liu H."/>
            <person name="Ma X."/>
            <person name="Jiao Y."/>
            <person name="Wang B."/>
            <person name="Wei X."/>
            <person name="Stein J.C."/>
            <person name="Glaubitz J.C."/>
            <person name="Lu F."/>
            <person name="Yu G."/>
            <person name="Liang C."/>
            <person name="Fengler K."/>
            <person name="Li B."/>
            <person name="Rafalski A."/>
            <person name="Schnable P.S."/>
            <person name="Ware D.H."/>
            <person name="Buckler E.S."/>
            <person name="Lai J."/>
        </authorList>
    </citation>
    <scope>NUCLEOTIDE SEQUENCE [LARGE SCALE GENOMIC DNA]</scope>
    <source>
        <strain evidence="2">cv. Missouri 17</strain>
        <tissue evidence="1">Seedling</tissue>
    </source>
</reference>
<evidence type="ECO:0000313" key="2">
    <source>
        <dbReference type="Proteomes" id="UP000251960"/>
    </source>
</evidence>